<name>A0A1H5V4T1_9BACT</name>
<reference evidence="2" key="1">
    <citation type="submission" date="2016-10" db="EMBL/GenBank/DDBJ databases">
        <authorList>
            <person name="Varghese N."/>
            <person name="Submissions S."/>
        </authorList>
    </citation>
    <scope>NUCLEOTIDE SEQUENCE [LARGE SCALE GENOMIC DNA]</scope>
    <source>
        <strain evidence="2">DSM 17298</strain>
    </source>
</reference>
<keyword evidence="2" id="KW-1185">Reference proteome</keyword>
<sequence>MQKALPEIRNQAGLFCKVHLTKNQVNCKIDFTFYKKKSAGGLETQL</sequence>
<protein>
    <submittedName>
        <fullName evidence="1">Uncharacterized protein</fullName>
    </submittedName>
</protein>
<accession>A0A1H5V4T1</accession>
<dbReference type="AlphaFoldDB" id="A0A1H5V4T1"/>
<dbReference type="Proteomes" id="UP000236736">
    <property type="component" value="Unassembled WGS sequence"/>
</dbReference>
<organism evidence="1 2">
    <name type="scientific">Algoriphagus boritolerans DSM 17298 = JCM 18970</name>
    <dbReference type="NCBI Taxonomy" id="1120964"/>
    <lineage>
        <taxon>Bacteria</taxon>
        <taxon>Pseudomonadati</taxon>
        <taxon>Bacteroidota</taxon>
        <taxon>Cytophagia</taxon>
        <taxon>Cytophagales</taxon>
        <taxon>Cyclobacteriaceae</taxon>
        <taxon>Algoriphagus</taxon>
    </lineage>
</organism>
<evidence type="ECO:0000313" key="2">
    <source>
        <dbReference type="Proteomes" id="UP000236736"/>
    </source>
</evidence>
<proteinExistence type="predicted"/>
<gene>
    <name evidence="1" type="ORF">SAMN03080598_01518</name>
</gene>
<dbReference type="EMBL" id="FNVR01000006">
    <property type="protein sequence ID" value="SEF82299.1"/>
    <property type="molecule type" value="Genomic_DNA"/>
</dbReference>
<evidence type="ECO:0000313" key="1">
    <source>
        <dbReference type="EMBL" id="SEF82299.1"/>
    </source>
</evidence>